<accession>A0A7J6PJ12</accession>
<dbReference type="OrthoDB" id="431653at2759"/>
<evidence type="ECO:0000313" key="3">
    <source>
        <dbReference type="EMBL" id="KAF4696174.1"/>
    </source>
</evidence>
<name>A0A7J6PJ12_PEROL</name>
<gene>
    <name evidence="3" type="ORF">FOZ60_001854</name>
</gene>
<feature type="compositionally biased region" description="Polar residues" evidence="2">
    <location>
        <begin position="250"/>
        <end position="259"/>
    </location>
</feature>
<reference evidence="3 4" key="1">
    <citation type="submission" date="2020-04" db="EMBL/GenBank/DDBJ databases">
        <title>Perkinsus olseni comparative genomics.</title>
        <authorList>
            <person name="Bogema D.R."/>
        </authorList>
    </citation>
    <scope>NUCLEOTIDE SEQUENCE [LARGE SCALE GENOMIC DNA]</scope>
    <source>
        <strain evidence="3">00978-12</strain>
    </source>
</reference>
<evidence type="ECO:0000313" key="4">
    <source>
        <dbReference type="Proteomes" id="UP000541610"/>
    </source>
</evidence>
<sequence length="446" mass="49425">MMMMCSAIRAALQTDIQTKMLPEITGEKTAETTEHLAELVGSMQATIYRSVAHMVMDETFVKKIASEMDRGTSEAVSSGQVKSALQAALDTELEKSLSNELRQRLVPAMLDCVDSLTLKVTADQSTQVEELREALDSSQKTISLLSSKCKSLEDRVRSLAQKQQFAGNRVDSQLAEAVKELRALDKDEDFARQFDTSALSPDLPSQSEAEIADQVLEQVRGQVIRPMLAQMRELQDEIRAMKGTDAQKDSVPSSPTLPGSSAAVRRQMNKLVGEGKWEDAFQTVVKHTLKEAEEAESHPGSRRRPNEDLLQELLDMTASQPELWLSHPLPGKTTAPLSTRPDLKVELIEALTLQLRRPAEDVTVTVVDCKMDWLRELALSLSSSSIRGMPEVTELLSKTIRELKGLEQDPGSFVNSRNIRESDTAAQKLLLSKLGLIIRCMEALIR</sequence>
<keyword evidence="1" id="KW-0175">Coiled coil</keyword>
<dbReference type="Proteomes" id="UP000541610">
    <property type="component" value="Unassembled WGS sequence"/>
</dbReference>
<evidence type="ECO:0000256" key="1">
    <source>
        <dbReference type="SAM" id="Coils"/>
    </source>
</evidence>
<dbReference type="EMBL" id="JABANP010000013">
    <property type="protein sequence ID" value="KAF4696174.1"/>
    <property type="molecule type" value="Genomic_DNA"/>
</dbReference>
<comment type="caution">
    <text evidence="3">The sequence shown here is derived from an EMBL/GenBank/DDBJ whole genome shotgun (WGS) entry which is preliminary data.</text>
</comment>
<dbReference type="AlphaFoldDB" id="A0A7J6PJ12"/>
<evidence type="ECO:0000256" key="2">
    <source>
        <dbReference type="SAM" id="MobiDB-lite"/>
    </source>
</evidence>
<proteinExistence type="predicted"/>
<organism evidence="3 4">
    <name type="scientific">Perkinsus olseni</name>
    <name type="common">Perkinsus atlanticus</name>
    <dbReference type="NCBI Taxonomy" id="32597"/>
    <lineage>
        <taxon>Eukaryota</taxon>
        <taxon>Sar</taxon>
        <taxon>Alveolata</taxon>
        <taxon>Perkinsozoa</taxon>
        <taxon>Perkinsea</taxon>
        <taxon>Perkinsida</taxon>
        <taxon>Perkinsidae</taxon>
        <taxon>Perkinsus</taxon>
    </lineage>
</organism>
<protein>
    <submittedName>
        <fullName evidence="3">Uncharacterized protein</fullName>
    </submittedName>
</protein>
<feature type="region of interest" description="Disordered" evidence="2">
    <location>
        <begin position="243"/>
        <end position="263"/>
    </location>
</feature>
<feature type="coiled-coil region" evidence="1">
    <location>
        <begin position="128"/>
        <end position="162"/>
    </location>
</feature>